<name>A0A381Y2B9_9ZZZZ</name>
<reference evidence="1" key="1">
    <citation type="submission" date="2018-05" db="EMBL/GenBank/DDBJ databases">
        <authorList>
            <person name="Lanie J.A."/>
            <person name="Ng W.-L."/>
            <person name="Kazmierczak K.M."/>
            <person name="Andrzejewski T.M."/>
            <person name="Davidsen T.M."/>
            <person name="Wayne K.J."/>
            <person name="Tettelin H."/>
            <person name="Glass J.I."/>
            <person name="Rusch D."/>
            <person name="Podicherti R."/>
            <person name="Tsui H.-C.T."/>
            <person name="Winkler M.E."/>
        </authorList>
    </citation>
    <scope>NUCLEOTIDE SEQUENCE</scope>
</reference>
<dbReference type="AlphaFoldDB" id="A0A381Y2B9"/>
<gene>
    <name evidence="1" type="ORF">METZ01_LOCUS123665</name>
</gene>
<dbReference type="InterPro" id="IPR011059">
    <property type="entry name" value="Metal-dep_hydrolase_composite"/>
</dbReference>
<dbReference type="SUPFAM" id="SSF51338">
    <property type="entry name" value="Composite domain of metallo-dependent hydrolases"/>
    <property type="match status" value="1"/>
</dbReference>
<dbReference type="GO" id="GO:0016810">
    <property type="term" value="F:hydrolase activity, acting on carbon-nitrogen (but not peptide) bonds"/>
    <property type="evidence" value="ECO:0007669"/>
    <property type="project" value="InterPro"/>
</dbReference>
<evidence type="ECO:0000313" key="1">
    <source>
        <dbReference type="EMBL" id="SVA70811.1"/>
    </source>
</evidence>
<accession>A0A381Y2B9</accession>
<sequence length="69" mass="7456">MIRSTSVKKVHTKRQPNKYGEHMTIQTADTVVHGGTVAFSSNAYEASIAIKGEHIVAVGTADMMPRADN</sequence>
<organism evidence="1">
    <name type="scientific">marine metagenome</name>
    <dbReference type="NCBI Taxonomy" id="408172"/>
    <lineage>
        <taxon>unclassified sequences</taxon>
        <taxon>metagenomes</taxon>
        <taxon>ecological metagenomes</taxon>
    </lineage>
</organism>
<dbReference type="Gene3D" id="2.30.40.10">
    <property type="entry name" value="Urease, subunit C, domain 1"/>
    <property type="match status" value="1"/>
</dbReference>
<proteinExistence type="predicted"/>
<protein>
    <submittedName>
        <fullName evidence="1">Uncharacterized protein</fullName>
    </submittedName>
</protein>
<dbReference type="EMBL" id="UINC01017150">
    <property type="protein sequence ID" value="SVA70811.1"/>
    <property type="molecule type" value="Genomic_DNA"/>
</dbReference>